<gene>
    <name evidence="1" type="ORF">HJC23_010819</name>
</gene>
<name>A0ABD3QPL0_9STRA</name>
<dbReference type="AlphaFoldDB" id="A0ABD3QPL0"/>
<sequence>MISHSTLPNGSHFAVLANHTLSFDGGVFSTVIRPGHTLCLDQINHESNVAAFDDIWCTGGQGWSLVGIQGNIETIYYISWDGSTASHGPYLLKLTGIDSRDNQAKSTIISCVMPLMTFVTRSESLSRFATGVESQKRTSSLPFTSSYSLPTFLQTEQGGNYFPEDYFSKLSCSEILRESIISTARNEGGIDNVLVSALGSISNNYRSLEDRAKPYRSNALVMSHEQKSKRLLQHCSSWTQLDDTLANRGIVHGQVVSMIIRVGSYTQALTLRTNVVTNPLTTPFDQVLSWLCQRRDYYTAASVALSLLDDVEAVYELRGISKEGNGERVSHQGLLDSITPLTAGASDNAMHMKTLTSLADMTVGCLIKGGVSMASTLEGFLTRNKLYDSSRASLMLVGTIALVMSSESSPGALSGRMENMNIVELLSKAESPCETTIWPIKCLLKMALARNCLSSALLMLNATIPNELRWRSPQVRDLAAAQRPSLGLFLAVVDTILESTPEAARSFLNLVDEDSGLTYWSSIGDDTRLALSLFSVHGKHVMIQQPEVRFWILERLKKGLESPTHQTFDDSYLPDEWLREIVIGAFCNAECDICLGLEAMQKTKVEREVCFEDDYECYREDMICVQDLLIPHKDSGGLDFDILIPSLLLLSLRGRHWREGSSICTQILLNTVCDLAGRKASCTPRFFFDGRTVMRQCALTGNVQATSFLIGGRNGLIIECADLLIAKIGLSIKDAEIALFGGSLAELKELKMRCDYEHDLDKSGHAWSPTSSHRHILWLIEHHVLNVRNYGEFDSPSSQGKATPVTAGRICFRAWYCLTGTNDSKAAAKWLEIWLRDRLDLQDGISPKRLSCAALVRVLLWADEECSVLDLNDGEDDQVLGAMVSLDVRFMAELSHACIGLMVSIPPSLQSDILSGLGDSNTSAIFSFEVEGHHNVLPFNGIEELQSGNRDN</sequence>
<comment type="caution">
    <text evidence="1">The sequence shown here is derived from an EMBL/GenBank/DDBJ whole genome shotgun (WGS) entry which is preliminary data.</text>
</comment>
<evidence type="ECO:0000313" key="2">
    <source>
        <dbReference type="Proteomes" id="UP001516023"/>
    </source>
</evidence>
<evidence type="ECO:0000313" key="1">
    <source>
        <dbReference type="EMBL" id="KAL3802063.1"/>
    </source>
</evidence>
<proteinExistence type="predicted"/>
<dbReference type="EMBL" id="JABMIG020000022">
    <property type="protein sequence ID" value="KAL3802063.1"/>
    <property type="molecule type" value="Genomic_DNA"/>
</dbReference>
<organism evidence="1 2">
    <name type="scientific">Cyclotella cryptica</name>
    <dbReference type="NCBI Taxonomy" id="29204"/>
    <lineage>
        <taxon>Eukaryota</taxon>
        <taxon>Sar</taxon>
        <taxon>Stramenopiles</taxon>
        <taxon>Ochrophyta</taxon>
        <taxon>Bacillariophyta</taxon>
        <taxon>Coscinodiscophyceae</taxon>
        <taxon>Thalassiosirophycidae</taxon>
        <taxon>Stephanodiscales</taxon>
        <taxon>Stephanodiscaceae</taxon>
        <taxon>Cyclotella</taxon>
    </lineage>
</organism>
<evidence type="ECO:0008006" key="3">
    <source>
        <dbReference type="Google" id="ProtNLM"/>
    </source>
</evidence>
<protein>
    <recommendedName>
        <fullName evidence="3">Anaphase-promoting complex subunit 1</fullName>
    </recommendedName>
</protein>
<dbReference type="Proteomes" id="UP001516023">
    <property type="component" value="Unassembled WGS sequence"/>
</dbReference>
<accession>A0ABD3QPL0</accession>
<keyword evidence="2" id="KW-1185">Reference proteome</keyword>
<reference evidence="1 2" key="1">
    <citation type="journal article" date="2020" name="G3 (Bethesda)">
        <title>Improved Reference Genome for Cyclotella cryptica CCMP332, a Model for Cell Wall Morphogenesis, Salinity Adaptation, and Lipid Production in Diatoms (Bacillariophyta).</title>
        <authorList>
            <person name="Roberts W.R."/>
            <person name="Downey K.M."/>
            <person name="Ruck E.C."/>
            <person name="Traller J.C."/>
            <person name="Alverson A.J."/>
        </authorList>
    </citation>
    <scope>NUCLEOTIDE SEQUENCE [LARGE SCALE GENOMIC DNA]</scope>
    <source>
        <strain evidence="1 2">CCMP332</strain>
    </source>
</reference>